<dbReference type="AlphaFoldDB" id="Q6UUE5"/>
<protein>
    <recommendedName>
        <fullName evidence="4">NPH3 domain-containing protein</fullName>
    </recommendedName>
</protein>
<dbReference type="PROSITE" id="PS51649">
    <property type="entry name" value="NPH3"/>
    <property type="match status" value="1"/>
</dbReference>
<evidence type="ECO:0000313" key="6">
    <source>
        <dbReference type="EMBL" id="AAQ56428.1"/>
    </source>
</evidence>
<sequence length="158" mass="17417">MSIASELAEGGEEDPKISSLMDVKKLSKEACIHAAQNDRLPLRVVLQVLFFEQLRAAVGASPAVVSGGIARHLVEEEDEDNDDVSSGGGDWSKSHPLSTPTSSARERSPWPSSWQEERRGRWCEMTPHLMRETIRREIGDGKRDGSGMVLILEIFSGM</sequence>
<evidence type="ECO:0000259" key="4">
    <source>
        <dbReference type="PROSITE" id="PS51649"/>
    </source>
</evidence>
<evidence type="ECO:0000256" key="1">
    <source>
        <dbReference type="ARBA" id="ARBA00022786"/>
    </source>
</evidence>
<gene>
    <name evidence="6" type="ORF">OSJNBa0024A05.5</name>
    <name evidence="5" type="ORF">OSJNBa0038J12.19</name>
</gene>
<comment type="similarity">
    <text evidence="2">Belongs to the NPH3 family.</text>
</comment>
<reference evidence="6" key="1">
    <citation type="journal article" date="2004" name="Nat. Genet.">
        <title>Sequencing of a rice centromere uncovers active genes.</title>
        <authorList>
            <person name="Nagaki K."/>
            <person name="Cheng Z."/>
            <person name="Ouyang S."/>
            <person name="Talbert P.B."/>
            <person name="Kim M."/>
            <person name="Jones K.M."/>
            <person name="Henikoff S."/>
            <person name="Buell C.R."/>
            <person name="Jiang J."/>
        </authorList>
    </citation>
    <scope>NUCLEOTIDE SEQUENCE</scope>
</reference>
<evidence type="ECO:0000313" key="5">
    <source>
        <dbReference type="EMBL" id="AAQ56416.1"/>
    </source>
</evidence>
<name>Q6UUE5_ORYSJ</name>
<keyword evidence="1" id="KW-0833">Ubl conjugation pathway</keyword>
<accession>Q6UUE5</accession>
<proteinExistence type="inferred from homology"/>
<dbReference type="UniPathway" id="UPA00143"/>
<feature type="domain" description="NPH3" evidence="4">
    <location>
        <begin position="1"/>
        <end position="55"/>
    </location>
</feature>
<dbReference type="EMBL" id="AY360389">
    <property type="protein sequence ID" value="AAQ56428.1"/>
    <property type="molecule type" value="Genomic_DNA"/>
</dbReference>
<feature type="region of interest" description="Disordered" evidence="3">
    <location>
        <begin position="73"/>
        <end position="117"/>
    </location>
</feature>
<dbReference type="PANTHER" id="PTHR32370">
    <property type="entry name" value="OS12G0117600 PROTEIN"/>
    <property type="match status" value="1"/>
</dbReference>
<dbReference type="GO" id="GO:0016567">
    <property type="term" value="P:protein ubiquitination"/>
    <property type="evidence" value="ECO:0007669"/>
    <property type="project" value="UniProtKB-UniPathway"/>
</dbReference>
<dbReference type="InterPro" id="IPR043454">
    <property type="entry name" value="NPH3/RPT2-like"/>
</dbReference>
<evidence type="ECO:0000256" key="3">
    <source>
        <dbReference type="SAM" id="MobiDB-lite"/>
    </source>
</evidence>
<dbReference type="InterPro" id="IPR027356">
    <property type="entry name" value="NPH3_dom"/>
</dbReference>
<dbReference type="EMBL" id="AY360388">
    <property type="protein sequence ID" value="AAQ56416.1"/>
    <property type="molecule type" value="Genomic_DNA"/>
</dbReference>
<organism evidence="6">
    <name type="scientific">Oryza sativa subsp. japonica</name>
    <name type="common">Rice</name>
    <dbReference type="NCBI Taxonomy" id="39947"/>
    <lineage>
        <taxon>Eukaryota</taxon>
        <taxon>Viridiplantae</taxon>
        <taxon>Streptophyta</taxon>
        <taxon>Embryophyta</taxon>
        <taxon>Tracheophyta</taxon>
        <taxon>Spermatophyta</taxon>
        <taxon>Magnoliopsida</taxon>
        <taxon>Liliopsida</taxon>
        <taxon>Poales</taxon>
        <taxon>Poaceae</taxon>
        <taxon>BOP clade</taxon>
        <taxon>Oryzoideae</taxon>
        <taxon>Oryzeae</taxon>
        <taxon>Oryzinae</taxon>
        <taxon>Oryza</taxon>
        <taxon>Oryza sativa</taxon>
    </lineage>
</organism>
<evidence type="ECO:0000256" key="2">
    <source>
        <dbReference type="PROSITE-ProRule" id="PRU00982"/>
    </source>
</evidence>